<gene>
    <name evidence="2" type="ORF">SAMN02745130_03745</name>
</gene>
<reference evidence="2 3" key="1">
    <citation type="submission" date="2017-02" db="EMBL/GenBank/DDBJ databases">
        <authorList>
            <person name="Peterson S.W."/>
        </authorList>
    </citation>
    <scope>NUCLEOTIDE SEQUENCE [LARGE SCALE GENOMIC DNA]</scope>
    <source>
        <strain evidence="2 3">ATCC 49788</strain>
    </source>
</reference>
<evidence type="ECO:0000256" key="1">
    <source>
        <dbReference type="SAM" id="SignalP"/>
    </source>
</evidence>
<dbReference type="Proteomes" id="UP000190460">
    <property type="component" value="Unassembled WGS sequence"/>
</dbReference>
<dbReference type="AlphaFoldDB" id="A0A1T4Y0E8"/>
<evidence type="ECO:0000313" key="3">
    <source>
        <dbReference type="Proteomes" id="UP000190460"/>
    </source>
</evidence>
<dbReference type="OrthoDB" id="7563604at2"/>
<organism evidence="2 3">
    <name type="scientific">Thiothrix eikelboomii</name>
    <dbReference type="NCBI Taxonomy" id="92487"/>
    <lineage>
        <taxon>Bacteria</taxon>
        <taxon>Pseudomonadati</taxon>
        <taxon>Pseudomonadota</taxon>
        <taxon>Gammaproteobacteria</taxon>
        <taxon>Thiotrichales</taxon>
        <taxon>Thiotrichaceae</taxon>
        <taxon>Thiothrix</taxon>
    </lineage>
</organism>
<protein>
    <recommendedName>
        <fullName evidence="4">YfdX protein</fullName>
    </recommendedName>
</protein>
<accession>A0A1T4Y0E8</accession>
<keyword evidence="1" id="KW-0732">Signal</keyword>
<sequence>MKFFRRSLLASFLAGIYFNSIALANTPLDSPLSLDELLNPKVIAQTLNSGQTQLALADTQIYAKKAAALVEQLEYQPSLARRQVNLSDLAAQRQVQHLNGADELEALLSSAQVIEAIEQTIQPYGLGINNLADVYTLWWITAWQASEGELSKIDKQTAQAVKQQAMLIWLANPKLAQATDTHKQAIAEALLIQALLTQAAINRAGDDQQAKQVVKEAVRQGAAASGLVLEQMQLTAQGFVIRP</sequence>
<dbReference type="RefSeq" id="WP_078924176.1">
    <property type="nucleotide sequence ID" value="NZ_FUYB01000029.1"/>
</dbReference>
<evidence type="ECO:0000313" key="2">
    <source>
        <dbReference type="EMBL" id="SKA95272.1"/>
    </source>
</evidence>
<evidence type="ECO:0008006" key="4">
    <source>
        <dbReference type="Google" id="ProtNLM"/>
    </source>
</evidence>
<feature type="chain" id="PRO_5012572146" description="YfdX protein" evidence="1">
    <location>
        <begin position="25"/>
        <end position="243"/>
    </location>
</feature>
<proteinExistence type="predicted"/>
<name>A0A1T4Y0E8_9GAMM</name>
<keyword evidence="3" id="KW-1185">Reference proteome</keyword>
<dbReference type="EMBL" id="FUYB01000029">
    <property type="protein sequence ID" value="SKA95272.1"/>
    <property type="molecule type" value="Genomic_DNA"/>
</dbReference>
<dbReference type="STRING" id="92487.SAMN02745130_03745"/>
<feature type="signal peptide" evidence="1">
    <location>
        <begin position="1"/>
        <end position="24"/>
    </location>
</feature>